<evidence type="ECO:0000256" key="1">
    <source>
        <dbReference type="SAM" id="MobiDB-lite"/>
    </source>
</evidence>
<dbReference type="EMBL" id="BQKI01000011">
    <property type="protein sequence ID" value="GJN04743.1"/>
    <property type="molecule type" value="Genomic_DNA"/>
</dbReference>
<evidence type="ECO:0000313" key="3">
    <source>
        <dbReference type="Proteomes" id="UP001054889"/>
    </source>
</evidence>
<keyword evidence="3" id="KW-1185">Reference proteome</keyword>
<reference evidence="2" key="1">
    <citation type="journal article" date="2018" name="DNA Res.">
        <title>Multiple hybrid de novo genome assembly of finger millet, an orphan allotetraploid crop.</title>
        <authorList>
            <person name="Hatakeyama M."/>
            <person name="Aluri S."/>
            <person name="Balachadran M.T."/>
            <person name="Sivarajan S.R."/>
            <person name="Patrignani A."/>
            <person name="Gruter S."/>
            <person name="Poveda L."/>
            <person name="Shimizu-Inatsugi R."/>
            <person name="Baeten J."/>
            <person name="Francoijs K.J."/>
            <person name="Nataraja K.N."/>
            <person name="Reddy Y.A.N."/>
            <person name="Phadnis S."/>
            <person name="Ravikumar R.L."/>
            <person name="Schlapbach R."/>
            <person name="Sreeman S.M."/>
            <person name="Shimizu K.K."/>
        </authorList>
    </citation>
    <scope>NUCLEOTIDE SEQUENCE</scope>
</reference>
<dbReference type="AlphaFoldDB" id="A0AAV5D312"/>
<accession>A0AAV5D312</accession>
<dbReference type="Proteomes" id="UP001054889">
    <property type="component" value="Unassembled WGS sequence"/>
</dbReference>
<proteinExistence type="predicted"/>
<feature type="region of interest" description="Disordered" evidence="1">
    <location>
        <begin position="1"/>
        <end position="51"/>
    </location>
</feature>
<name>A0AAV5D312_ELECO</name>
<reference evidence="2" key="2">
    <citation type="submission" date="2021-12" db="EMBL/GenBank/DDBJ databases">
        <title>Resequencing data analysis of finger millet.</title>
        <authorList>
            <person name="Hatakeyama M."/>
            <person name="Aluri S."/>
            <person name="Balachadran M.T."/>
            <person name="Sivarajan S.R."/>
            <person name="Poveda L."/>
            <person name="Shimizu-Inatsugi R."/>
            <person name="Schlapbach R."/>
            <person name="Sreeman S.M."/>
            <person name="Shimizu K.K."/>
        </authorList>
    </citation>
    <scope>NUCLEOTIDE SEQUENCE</scope>
</reference>
<gene>
    <name evidence="2" type="primary">ga22315</name>
    <name evidence="2" type="ORF">PR202_ga22315</name>
</gene>
<protein>
    <submittedName>
        <fullName evidence="2">Uncharacterized protein</fullName>
    </submittedName>
</protein>
<comment type="caution">
    <text evidence="2">The sequence shown here is derived from an EMBL/GenBank/DDBJ whole genome shotgun (WGS) entry which is preliminary data.</text>
</comment>
<evidence type="ECO:0000313" key="2">
    <source>
        <dbReference type="EMBL" id="GJN04743.1"/>
    </source>
</evidence>
<sequence length="72" mass="7767">MLPRSATPRATAPVCGWEPSTRPRRLHSPTTRRPLLLGVPPPSSTSLSNVSRRHSAILGSPHLLGRCPLSSH</sequence>
<organism evidence="2 3">
    <name type="scientific">Eleusine coracana subsp. coracana</name>
    <dbReference type="NCBI Taxonomy" id="191504"/>
    <lineage>
        <taxon>Eukaryota</taxon>
        <taxon>Viridiplantae</taxon>
        <taxon>Streptophyta</taxon>
        <taxon>Embryophyta</taxon>
        <taxon>Tracheophyta</taxon>
        <taxon>Spermatophyta</taxon>
        <taxon>Magnoliopsida</taxon>
        <taxon>Liliopsida</taxon>
        <taxon>Poales</taxon>
        <taxon>Poaceae</taxon>
        <taxon>PACMAD clade</taxon>
        <taxon>Chloridoideae</taxon>
        <taxon>Cynodonteae</taxon>
        <taxon>Eleusininae</taxon>
        <taxon>Eleusine</taxon>
    </lineage>
</organism>